<dbReference type="Pfam" id="PF04230">
    <property type="entry name" value="PS_pyruv_trans"/>
    <property type="match status" value="1"/>
</dbReference>
<dbReference type="InterPro" id="IPR007345">
    <property type="entry name" value="Polysacch_pyruvyl_Trfase"/>
</dbReference>
<organism evidence="2 3">
    <name type="scientific">Jiangella asiatica</name>
    <dbReference type="NCBI Taxonomy" id="2530372"/>
    <lineage>
        <taxon>Bacteria</taxon>
        <taxon>Bacillati</taxon>
        <taxon>Actinomycetota</taxon>
        <taxon>Actinomycetes</taxon>
        <taxon>Jiangellales</taxon>
        <taxon>Jiangellaceae</taxon>
        <taxon>Jiangella</taxon>
    </lineage>
</organism>
<dbReference type="PANTHER" id="PTHR36836">
    <property type="entry name" value="COLANIC ACID BIOSYNTHESIS PROTEIN WCAK"/>
    <property type="match status" value="1"/>
</dbReference>
<dbReference type="OrthoDB" id="9771846at2"/>
<name>A0A4R5DAA3_9ACTN</name>
<evidence type="ECO:0000313" key="3">
    <source>
        <dbReference type="Proteomes" id="UP000294739"/>
    </source>
</evidence>
<feature type="domain" description="Polysaccharide pyruvyl transferase" evidence="1">
    <location>
        <begin position="67"/>
        <end position="358"/>
    </location>
</feature>
<reference evidence="2 3" key="1">
    <citation type="submission" date="2019-03" db="EMBL/GenBank/DDBJ databases">
        <title>Draft genome sequences of novel Actinobacteria.</title>
        <authorList>
            <person name="Sahin N."/>
            <person name="Ay H."/>
            <person name="Saygin H."/>
        </authorList>
    </citation>
    <scope>NUCLEOTIDE SEQUENCE [LARGE SCALE GENOMIC DNA]</scope>
    <source>
        <strain evidence="2 3">5K138</strain>
    </source>
</reference>
<dbReference type="AlphaFoldDB" id="A0A4R5DAA3"/>
<dbReference type="Proteomes" id="UP000294739">
    <property type="component" value="Unassembled WGS sequence"/>
</dbReference>
<dbReference type="InParanoid" id="A0A4R5DAA3"/>
<keyword evidence="2" id="KW-0808">Transferase</keyword>
<evidence type="ECO:0000259" key="1">
    <source>
        <dbReference type="Pfam" id="PF04230"/>
    </source>
</evidence>
<dbReference type="PANTHER" id="PTHR36836:SF1">
    <property type="entry name" value="COLANIC ACID BIOSYNTHESIS PROTEIN WCAK"/>
    <property type="match status" value="1"/>
</dbReference>
<protein>
    <submittedName>
        <fullName evidence="2">Polysaccharide pyruvyl transferase family protein</fullName>
    </submittedName>
</protein>
<comment type="caution">
    <text evidence="2">The sequence shown here is derived from an EMBL/GenBank/DDBJ whole genome shotgun (WGS) entry which is preliminary data.</text>
</comment>
<evidence type="ECO:0000313" key="2">
    <source>
        <dbReference type="EMBL" id="TDE07495.1"/>
    </source>
</evidence>
<dbReference type="GO" id="GO:0016740">
    <property type="term" value="F:transferase activity"/>
    <property type="evidence" value="ECO:0007669"/>
    <property type="project" value="UniProtKB-KW"/>
</dbReference>
<dbReference type="EMBL" id="SMKZ01000030">
    <property type="protein sequence ID" value="TDE07495.1"/>
    <property type="molecule type" value="Genomic_DNA"/>
</dbReference>
<proteinExistence type="predicted"/>
<sequence>MPCLISVGGHVGGIRLCLAGASIGNGNRGVEALGRSVIDVIDAVAPGSRVSAFDDGWGVRRDASGRYPSTDLEYVGVRLSRRWHRPESWARIRLSQAFGGLGNPAAGRIARADAVGDISGGDSFTDMYGPVRLRSVAAPKLAALRAGRPLVLLPQTYGPFSTRDGRALAERLVRSAALAYARDARSYQRLLELAGAQADPARLRDGVDVAFALRPRRPVARVADAVEAATEGEVVAGVNVSGLLRDSVGRERFGLAGDYVATMTGLVRALIDEGARVLLVPHVHVPGGQGESDIAAIDEVVAALPVAERLRVTVVPSELDAAELKWCIARCAWFAGSRMHATIGALSSQVPAFGYAYSDKTRGVFETCGMGEHVGDAREVTGPGAVEAMAVSFAAREVSRDRLGETVPGVVDRAHGQLTDAVDAIRRWRDEAGGNEAIA</sequence>
<gene>
    <name evidence="2" type="ORF">E1269_19890</name>
</gene>
<keyword evidence="3" id="KW-1185">Reference proteome</keyword>
<accession>A0A4R5DAA3</accession>